<reference evidence="9 10" key="1">
    <citation type="submission" date="2024-02" db="EMBL/GenBank/DDBJ databases">
        <authorList>
            <person name="Daric V."/>
            <person name="Darras S."/>
        </authorList>
    </citation>
    <scope>NUCLEOTIDE SEQUENCE [LARGE SCALE GENOMIC DNA]</scope>
</reference>
<feature type="repeat" description="ANK" evidence="4">
    <location>
        <begin position="264"/>
        <end position="296"/>
    </location>
</feature>
<feature type="repeat" description="ANK" evidence="4">
    <location>
        <begin position="1303"/>
        <end position="1335"/>
    </location>
</feature>
<feature type="compositionally biased region" description="Polar residues" evidence="7">
    <location>
        <begin position="2289"/>
        <end position="2303"/>
    </location>
</feature>
<feature type="compositionally biased region" description="Basic and acidic residues" evidence="7">
    <location>
        <begin position="1416"/>
        <end position="1426"/>
    </location>
</feature>
<dbReference type="InterPro" id="IPR002110">
    <property type="entry name" value="Ankyrin_rpt"/>
</dbReference>
<feature type="region of interest" description="Disordered" evidence="7">
    <location>
        <begin position="2289"/>
        <end position="2352"/>
    </location>
</feature>
<dbReference type="PANTHER" id="PTHR23206">
    <property type="entry name" value="MASK PROTEIN"/>
    <property type="match status" value="1"/>
</dbReference>
<feature type="repeat" description="ANK" evidence="4">
    <location>
        <begin position="231"/>
        <end position="263"/>
    </location>
</feature>
<dbReference type="EMBL" id="CAWYQH010000002">
    <property type="protein sequence ID" value="CAK8673972.1"/>
    <property type="molecule type" value="Genomic_DNA"/>
</dbReference>
<feature type="compositionally biased region" description="Polar residues" evidence="7">
    <location>
        <begin position="2141"/>
        <end position="2162"/>
    </location>
</feature>
<dbReference type="InterPro" id="IPR051631">
    <property type="entry name" value="Ankyrin-KH/SAM_domain"/>
</dbReference>
<dbReference type="SMART" id="SM00248">
    <property type="entry name" value="ANK"/>
    <property type="match status" value="25"/>
</dbReference>
<feature type="repeat" description="ANK" evidence="4">
    <location>
        <begin position="1133"/>
        <end position="1165"/>
    </location>
</feature>
<feature type="repeat" description="ANK" evidence="4">
    <location>
        <begin position="1270"/>
        <end position="1302"/>
    </location>
</feature>
<feature type="compositionally biased region" description="Basic residues" evidence="7">
    <location>
        <begin position="1597"/>
        <end position="1606"/>
    </location>
</feature>
<dbReference type="PROSITE" id="PS50297">
    <property type="entry name" value="ANK_REP_REGION"/>
    <property type="match status" value="16"/>
</dbReference>
<dbReference type="Gene3D" id="1.25.40.20">
    <property type="entry name" value="Ankyrin repeat-containing domain"/>
    <property type="match status" value="7"/>
</dbReference>
<dbReference type="Pfam" id="PF00013">
    <property type="entry name" value="KH_1"/>
    <property type="match status" value="1"/>
</dbReference>
<feature type="repeat" description="ANK" evidence="4">
    <location>
        <begin position="1202"/>
        <end position="1234"/>
    </location>
</feature>
<feature type="coiled-coil region" evidence="6">
    <location>
        <begin position="811"/>
        <end position="892"/>
    </location>
</feature>
<evidence type="ECO:0000256" key="5">
    <source>
        <dbReference type="PROSITE-ProRule" id="PRU00117"/>
    </source>
</evidence>
<feature type="region of interest" description="Disordered" evidence="7">
    <location>
        <begin position="2106"/>
        <end position="2173"/>
    </location>
</feature>
<dbReference type="CDD" id="cd22404">
    <property type="entry name" value="KH-I_MASK"/>
    <property type="match status" value="1"/>
</dbReference>
<feature type="repeat" description="ANK" evidence="4">
    <location>
        <begin position="430"/>
        <end position="462"/>
    </location>
</feature>
<evidence type="ECO:0000256" key="3">
    <source>
        <dbReference type="ARBA" id="ARBA00023054"/>
    </source>
</evidence>
<accession>A0ABP0F6X8</accession>
<feature type="compositionally biased region" description="Polar residues" evidence="7">
    <location>
        <begin position="1607"/>
        <end position="1639"/>
    </location>
</feature>
<dbReference type="InterPro" id="IPR036612">
    <property type="entry name" value="KH_dom_type_1_sf"/>
</dbReference>
<feature type="compositionally biased region" description="Polar residues" evidence="7">
    <location>
        <begin position="960"/>
        <end position="972"/>
    </location>
</feature>
<evidence type="ECO:0000313" key="9">
    <source>
        <dbReference type="EMBL" id="CAK8673972.1"/>
    </source>
</evidence>
<keyword evidence="5" id="KW-0694">RNA-binding</keyword>
<feature type="repeat" description="ANK" evidence="4">
    <location>
        <begin position="494"/>
        <end position="526"/>
    </location>
</feature>
<dbReference type="InterPro" id="IPR004088">
    <property type="entry name" value="KH_dom_type_1"/>
</dbReference>
<keyword evidence="1" id="KW-0677">Repeat</keyword>
<feature type="domain" description="K Homology" evidence="8">
    <location>
        <begin position="1664"/>
        <end position="1734"/>
    </location>
</feature>
<feature type="region of interest" description="Disordered" evidence="7">
    <location>
        <begin position="1815"/>
        <end position="1844"/>
    </location>
</feature>
<dbReference type="PRINTS" id="PR01415">
    <property type="entry name" value="ANKYRIN"/>
</dbReference>
<comment type="caution">
    <text evidence="9">The sequence shown here is derived from an EMBL/GenBank/DDBJ whole genome shotgun (WGS) entry which is preliminary data.</text>
</comment>
<evidence type="ECO:0000259" key="8">
    <source>
        <dbReference type="SMART" id="SM00322"/>
    </source>
</evidence>
<evidence type="ECO:0000256" key="2">
    <source>
        <dbReference type="ARBA" id="ARBA00023043"/>
    </source>
</evidence>
<evidence type="ECO:0000256" key="7">
    <source>
        <dbReference type="SAM" id="MobiDB-lite"/>
    </source>
</evidence>
<dbReference type="SUPFAM" id="SSF48403">
    <property type="entry name" value="Ankyrin repeat"/>
    <property type="match status" value="3"/>
</dbReference>
<feature type="compositionally biased region" description="Basic and acidic residues" evidence="7">
    <location>
        <begin position="1557"/>
        <end position="1569"/>
    </location>
</feature>
<dbReference type="Proteomes" id="UP001642483">
    <property type="component" value="Unassembled WGS sequence"/>
</dbReference>
<evidence type="ECO:0000256" key="4">
    <source>
        <dbReference type="PROSITE-ProRule" id="PRU00023"/>
    </source>
</evidence>
<gene>
    <name evidence="9" type="ORF">CVLEPA_LOCUS3700</name>
</gene>
<dbReference type="SUPFAM" id="SSF54791">
    <property type="entry name" value="Eukaryotic type KH-domain (KH-domain type I)"/>
    <property type="match status" value="1"/>
</dbReference>
<feature type="repeat" description="ANK" evidence="4">
    <location>
        <begin position="297"/>
        <end position="329"/>
    </location>
</feature>
<feature type="compositionally biased region" description="Basic residues" evidence="7">
    <location>
        <begin position="1427"/>
        <end position="1443"/>
    </location>
</feature>
<dbReference type="Pfam" id="PF12796">
    <property type="entry name" value="Ank_2"/>
    <property type="match status" value="10"/>
</dbReference>
<keyword evidence="2 4" id="KW-0040">ANK repeat</keyword>
<dbReference type="Gene3D" id="3.30.1370.10">
    <property type="entry name" value="K Homology domain, type 1"/>
    <property type="match status" value="1"/>
</dbReference>
<feature type="compositionally biased region" description="Polar residues" evidence="7">
    <location>
        <begin position="2109"/>
        <end position="2118"/>
    </location>
</feature>
<feature type="region of interest" description="Disordered" evidence="7">
    <location>
        <begin position="1416"/>
        <end position="1469"/>
    </location>
</feature>
<feature type="repeat" description="ANK" evidence="4">
    <location>
        <begin position="1235"/>
        <end position="1267"/>
    </location>
</feature>
<proteinExistence type="predicted"/>
<organism evidence="9 10">
    <name type="scientific">Clavelina lepadiformis</name>
    <name type="common">Light-bulb sea squirt</name>
    <name type="synonym">Ascidia lepadiformis</name>
    <dbReference type="NCBI Taxonomy" id="159417"/>
    <lineage>
        <taxon>Eukaryota</taxon>
        <taxon>Metazoa</taxon>
        <taxon>Chordata</taxon>
        <taxon>Tunicata</taxon>
        <taxon>Ascidiacea</taxon>
        <taxon>Aplousobranchia</taxon>
        <taxon>Clavelinidae</taxon>
        <taxon>Clavelina</taxon>
    </lineage>
</organism>
<feature type="repeat" description="ANK" evidence="4">
    <location>
        <begin position="331"/>
        <end position="363"/>
    </location>
</feature>
<feature type="repeat" description="ANK" evidence="4">
    <location>
        <begin position="1033"/>
        <end position="1065"/>
    </location>
</feature>
<feature type="repeat" description="ANK" evidence="4">
    <location>
        <begin position="1066"/>
        <end position="1098"/>
    </location>
</feature>
<dbReference type="PROSITE" id="PS50084">
    <property type="entry name" value="KH_TYPE_1"/>
    <property type="match status" value="1"/>
</dbReference>
<evidence type="ECO:0000256" key="1">
    <source>
        <dbReference type="ARBA" id="ARBA00022737"/>
    </source>
</evidence>
<feature type="compositionally biased region" description="Basic and acidic residues" evidence="7">
    <location>
        <begin position="1648"/>
        <end position="1658"/>
    </location>
</feature>
<feature type="repeat" description="ANK" evidence="4">
    <location>
        <begin position="1168"/>
        <end position="1200"/>
    </location>
</feature>
<dbReference type="SMART" id="SM00322">
    <property type="entry name" value="KH"/>
    <property type="match status" value="1"/>
</dbReference>
<dbReference type="InterPro" id="IPR047373">
    <property type="entry name" value="KH-I_MASK"/>
</dbReference>
<feature type="compositionally biased region" description="Polar residues" evidence="7">
    <location>
        <begin position="922"/>
        <end position="934"/>
    </location>
</feature>
<dbReference type="InterPro" id="IPR036770">
    <property type="entry name" value="Ankyrin_rpt-contain_sf"/>
</dbReference>
<feature type="region of interest" description="Disordered" evidence="7">
    <location>
        <begin position="906"/>
        <end position="976"/>
    </location>
</feature>
<feature type="compositionally biased region" description="Basic and acidic residues" evidence="7">
    <location>
        <begin position="1444"/>
        <end position="1465"/>
    </location>
</feature>
<protein>
    <recommendedName>
        <fullName evidence="8">K Homology domain-containing protein</fullName>
    </recommendedName>
</protein>
<feature type="repeat" description="ANK" evidence="4">
    <location>
        <begin position="364"/>
        <end position="396"/>
    </location>
</feature>
<keyword evidence="10" id="KW-1185">Reference proteome</keyword>
<dbReference type="PANTHER" id="PTHR23206:SF8">
    <property type="entry name" value="ANKYRIN REPEAT AND KH DOMAIN-CONTAINING 1"/>
    <property type="match status" value="1"/>
</dbReference>
<dbReference type="InterPro" id="IPR004087">
    <property type="entry name" value="KH_dom"/>
</dbReference>
<name>A0ABP0F6X8_CLALP</name>
<evidence type="ECO:0000256" key="6">
    <source>
        <dbReference type="SAM" id="Coils"/>
    </source>
</evidence>
<sequence>MNRHANANIQLSTDDILMWQPPRPSIDIESLAEIERFLFGDRYSLGDQAVAFAEDIESFILDQESFGSDHSALASKLALLAATSHASVDGAGDESISVDAETQARLEALLEAAGIGKLSTTDGKALADPEVLRRLSSSVSCALDEAASALSKMKPDSENPNEASSERSLVEACSEGDVSTVRKLLYEGRSANETTEDGESLLSLACSAGYYELAEVLLSMHANVEDCGAKGECTPLMEAASGGYGEIVNLLIQHGADVNATSNTGNTALTYACCGGYEDVVRILVDEGAELECHNENGHTPLMEAASGGHVGVASLLLDHGAGINTHSNEFKESALTLACYKGHLQMVRFLLQAGADQEHKTDEMHTALMEASMDGHVEVARLLLDSGAQVNMPADSFESPLTLAACGGHVHLADLLIQRGAALEEVNDEGYTPLMEAAREGHEEMVALLLAKGANVNAKTEETQETALTLACCGGFLECGELLVRAGADIETGCSTPLMEAAQEGQLDLVKFLIQQGANVNATTTSGDSALSYACEHGHTDVADHLLAAGADLEHETEGGRTPLMKAARAGHLCTVQFLISRGADVNRITKNNEHSVLSLACVCGHLSVVELLLCQGADPTHKLKDGSTMLLEAAKGGHTTVVQLLLDFPHNFMSLPPENAHVTSPTPERVTPRVPTKSLPMVVPPQEPDQAPELPITAACEHYAKGVENTTADHDVKINETSEKTAGQLQALYEQQLQYYQQQNPSDSTNTSSFNTAALVTHLIQQGSLLSQASDYLSPDAKLAVDKDVAITVESFLRSMASDAAAGKTRSAESIVEEAQGKLTELEQRIKEAIEKNAQLRSIEMMQNDQLTKDKVEEMYKTREEQIHKKQKILDELQKVERELQLKTQQQLKKHYIEMKQEEGAALQRGKPDGDDMESLKNQPWENETPTIEPNKLKLTPRPTAEVFNEKPKPIPPSTQNLNNGSSGSLPQAAKDNEDPFCQCPHHPEHCGTCEEPAVEGQAQLPPVPAFVPSQTLMPYHLEIDGHTESNHDTPLTLACAGGHYELVQLLIARGANIEHRDKKGFTPLILAATAGHVEVASILLSSQADIEAQSERTKDTPLSLACSGGRLEVVELLLDRGANKEHRNVSDYTPLSLAASGGYVNIIKLLLNHGAEINSRTGSKLGISPLMLAAMNGHTQAVQLLLDMGADINAQIETNRNTALTLACFQGRHEVVSLLVDRKANVEHRAKTGLTPLMEAASGGYAEVGRVLLDKGADPNAAPVPSSRDTALTIAADKGHYRFCELVLTRGAQVEVKNKKGNTPLWLACNGGHLDVVMLLVGKGADVNAADNRNVIPLMAAFRKGHVQVVRWLAKEVSQFPSDAECMRYIATISDRELLKRCHQCMECIVQAKDRQAQEANKFASELLEELDMEKSQEENRKERAARKREKRRLKRKQRKKVDEDTKDEKESIGIESEKDEQQSPMQDMANAIEKLQLNSESVKKPAVITSSPSNNSTASAVVSAQSKNNNIVLGEQADVKVSVSVPSLLPSNLKVSTPAVSVTGISTQTSALRPKDEEKTPESKRKALQPPIAQSIDSSGIGSGGETSPRPNPLRKHRKSATTHKQTSTTRESYAQSAKSAPRTTSATFRNSTIAPSPGKRTQRRDEGWKEVTTRKYGSSNAAKRIMVSSNLISRVIGRAGVNINAIREVTGAHIDIDKQRKGGQERTVTIKGASEAIKHAHQLITSLIKEDRTDHEISDIIAKAHAQAAQNAAAKQPVHKPTMTVVAAPIPSKPAWTVPPSIVAQAASQPRQPASTTSSFKVGVWAPPTTQAVSSNSSPTPAQNKWTQASTTVTNTQSAPTVEKVKKALFAALPPPVTSVNSIPSVSFQSKTLDKQGSKPVQPVAPMMSTKVTTVAPTRVPHSSFGPVGSALSTPHHLLPARSLNQGHVTHDKSVFSPSHGSAAPSACHNSMTSAESLMPSSRALMTSVPQSNVIPSGHMPISSSQITPISPTQSSAPDQNLMIPTQIPALTPNNAPVESMKAVKFVGAKSVQKNTETNNSSGVKNGFGLVQAEGNPMSSTYSPFSGSFTPSAGSATMWNSEPTAVGPYQKSTQSAMVGATSVEPEQSKTPIDQSKAPGYRGNMNSPAIENGIIGVSSSSTNNLDTASPAGSQQGSPGTDGEIANRPRPIGTERAYHRRAANPPLPLTTVVGNQATNIWSYDKLTPARIGMQPLEQAKYTNWSNVGSNDGIMTTATSNKPQVTASEIPSSHKTPTIEPLSNPHMPTPNHSFSHHLPPVGFNAQTRMHPSNNHFSQTSSGGVGSQPPIGSHLGSNSSVGIVGPQQQQQSALQPIGSHLGGAGHFRSNNTFQHGQQMQRNYPSNPVPQQSQRYQVPYYMQADISRYVQNMGSDVNWQQHSMYNHQSRHTAVGPYQHKEMQNSNGMYGSIPSQYSGNIHGNDGSSGIATGYSNTQMQEVNPSYQMHADGQTGYMRDGAPFLDGRSDYMVRGVAPNNFSNPTPAGNAWDQSTCRPHSGTGYHAMNGGTDVPSAIGTQQSMEADAQQGWEWLSH</sequence>
<feature type="region of interest" description="Disordered" evidence="7">
    <location>
        <begin position="150"/>
        <end position="169"/>
    </location>
</feature>
<feature type="repeat" description="ANK" evidence="4">
    <location>
        <begin position="560"/>
        <end position="592"/>
    </location>
</feature>
<keyword evidence="3 6" id="KW-0175">Coiled coil</keyword>
<feature type="repeat" description="ANK" evidence="4">
    <location>
        <begin position="397"/>
        <end position="429"/>
    </location>
</feature>
<dbReference type="PROSITE" id="PS50088">
    <property type="entry name" value="ANK_REPEAT"/>
    <property type="match status" value="19"/>
</dbReference>
<feature type="repeat" description="ANK" evidence="4">
    <location>
        <begin position="1100"/>
        <end position="1132"/>
    </location>
</feature>
<feature type="region of interest" description="Disordered" evidence="7">
    <location>
        <begin position="1550"/>
        <end position="1660"/>
    </location>
</feature>
<feature type="repeat" description="ANK" evidence="4">
    <location>
        <begin position="527"/>
        <end position="559"/>
    </location>
</feature>
<evidence type="ECO:0000313" key="10">
    <source>
        <dbReference type="Proteomes" id="UP001642483"/>
    </source>
</evidence>